<reference evidence="2 3" key="1">
    <citation type="submission" date="2019-03" db="EMBL/GenBank/DDBJ databases">
        <title>Genomics of glacier-inhabiting Cryobacterium strains.</title>
        <authorList>
            <person name="Liu Q."/>
            <person name="Xin Y.-H."/>
        </authorList>
    </citation>
    <scope>NUCLEOTIDE SEQUENCE [LARGE SCALE GENOMIC DNA]</scope>
    <source>
        <strain evidence="2 3">Sr47</strain>
    </source>
</reference>
<gene>
    <name evidence="2" type="ORF">E3O23_07925</name>
</gene>
<dbReference type="CDD" id="cd03801">
    <property type="entry name" value="GT4_PimA-like"/>
    <property type="match status" value="1"/>
</dbReference>
<feature type="compositionally biased region" description="Basic residues" evidence="1">
    <location>
        <begin position="388"/>
        <end position="398"/>
    </location>
</feature>
<sequence length="398" mass="42962">MPAAHTAHPNAPLGLERARLLRTLRSAYLERAHRLPPATIIYRVRRYDFQESLLAGLEVVQAGPVRAAWLLARSRVSELEINEPLMLSSLPGSALAVASLRLRSLLGGPRATIVSYAMENADPFGRPPAGSAKERLRRTVDGALARFVWGQLDRVAFATDSARGTYGSALPEPRDRTLTTLIPALPAPCSCEHDTVRDLPRVLFVGALVERKGVLRVLEAWDSVRERVPGARLCIIGKGVLEGRARSAADRDDSIELMIDPDRSEIHRHLRRSGVLVLPSQPTPTWREQVGLPIVEGLAHGCTVVTTTETGLAGWLADHGHGVLEPASGPSELADALVSALRAGRSASAVTADLPAIDGRLAADAWLFSTARPEPRGELVVASEPRARPTRRLRNGGL</sequence>
<dbReference type="PANTHER" id="PTHR12526">
    <property type="entry name" value="GLYCOSYLTRANSFERASE"/>
    <property type="match status" value="1"/>
</dbReference>
<keyword evidence="2" id="KW-0808">Transferase</keyword>
<accession>A0A4R8UGS6</accession>
<feature type="region of interest" description="Disordered" evidence="1">
    <location>
        <begin position="377"/>
        <end position="398"/>
    </location>
</feature>
<dbReference type="OrthoDB" id="3371840at2"/>
<evidence type="ECO:0000256" key="1">
    <source>
        <dbReference type="SAM" id="MobiDB-lite"/>
    </source>
</evidence>
<dbReference type="AlphaFoldDB" id="A0A4R8UGS6"/>
<dbReference type="Gene3D" id="3.40.50.2000">
    <property type="entry name" value="Glycogen Phosphorylase B"/>
    <property type="match status" value="1"/>
</dbReference>
<evidence type="ECO:0000313" key="3">
    <source>
        <dbReference type="Proteomes" id="UP000297866"/>
    </source>
</evidence>
<dbReference type="RefSeq" id="WP_134489844.1">
    <property type="nucleotide sequence ID" value="NZ_SOEZ01000039.1"/>
</dbReference>
<dbReference type="GO" id="GO:0016740">
    <property type="term" value="F:transferase activity"/>
    <property type="evidence" value="ECO:0007669"/>
    <property type="project" value="UniProtKB-KW"/>
</dbReference>
<dbReference type="Proteomes" id="UP000297866">
    <property type="component" value="Unassembled WGS sequence"/>
</dbReference>
<keyword evidence="3" id="KW-1185">Reference proteome</keyword>
<proteinExistence type="predicted"/>
<dbReference type="Pfam" id="PF13692">
    <property type="entry name" value="Glyco_trans_1_4"/>
    <property type="match status" value="1"/>
</dbReference>
<dbReference type="EMBL" id="SOEZ01000039">
    <property type="protein sequence ID" value="TFB51749.1"/>
    <property type="molecule type" value="Genomic_DNA"/>
</dbReference>
<name>A0A4R8UGS6_9MICO</name>
<dbReference type="SUPFAM" id="SSF53756">
    <property type="entry name" value="UDP-Glycosyltransferase/glycogen phosphorylase"/>
    <property type="match status" value="1"/>
</dbReference>
<comment type="caution">
    <text evidence="2">The sequence shown here is derived from an EMBL/GenBank/DDBJ whole genome shotgun (WGS) entry which is preliminary data.</text>
</comment>
<evidence type="ECO:0000313" key="2">
    <source>
        <dbReference type="EMBL" id="TFB51749.1"/>
    </source>
</evidence>
<organism evidence="2 3">
    <name type="scientific">Cryobacterium tagatosivorans</name>
    <dbReference type="NCBI Taxonomy" id="1259199"/>
    <lineage>
        <taxon>Bacteria</taxon>
        <taxon>Bacillati</taxon>
        <taxon>Actinomycetota</taxon>
        <taxon>Actinomycetes</taxon>
        <taxon>Micrococcales</taxon>
        <taxon>Microbacteriaceae</taxon>
        <taxon>Cryobacterium</taxon>
    </lineage>
</organism>
<protein>
    <submittedName>
        <fullName evidence="2">Glycosyltransferase</fullName>
    </submittedName>
</protein>